<accession>A0A2P6N0D9</accession>
<dbReference type="PANTHER" id="PTHR13947:SF37">
    <property type="entry name" value="LD18367P"/>
    <property type="match status" value="1"/>
</dbReference>
<evidence type="ECO:0000256" key="1">
    <source>
        <dbReference type="ARBA" id="ARBA00022679"/>
    </source>
</evidence>
<organism evidence="3 4">
    <name type="scientific">Planoprotostelium fungivorum</name>
    <dbReference type="NCBI Taxonomy" id="1890364"/>
    <lineage>
        <taxon>Eukaryota</taxon>
        <taxon>Amoebozoa</taxon>
        <taxon>Evosea</taxon>
        <taxon>Variosea</taxon>
        <taxon>Cavosteliida</taxon>
        <taxon>Cavosteliaceae</taxon>
        <taxon>Planoprotostelium</taxon>
    </lineage>
</organism>
<evidence type="ECO:0000313" key="4">
    <source>
        <dbReference type="Proteomes" id="UP000241769"/>
    </source>
</evidence>
<gene>
    <name evidence="3" type="ORF">PROFUN_14282</name>
</gene>
<proteinExistence type="predicted"/>
<feature type="domain" description="N-acetyltransferase" evidence="2">
    <location>
        <begin position="1"/>
        <end position="163"/>
    </location>
</feature>
<dbReference type="InParanoid" id="A0A2P6N0D9"/>
<dbReference type="CDD" id="cd04301">
    <property type="entry name" value="NAT_SF"/>
    <property type="match status" value="1"/>
</dbReference>
<comment type="caution">
    <text evidence="3">The sequence shown here is derived from an EMBL/GenBank/DDBJ whole genome shotgun (WGS) entry which is preliminary data.</text>
</comment>
<name>A0A2P6N0D9_9EUKA</name>
<sequence>MSIRKCTASDLPLLVDIINSSYLIDESHLFDGTRTNLSDLSKLTSQENNQILVLEIDGKPSGSILLSIDHTSKVAHFGMLSVALSQQKKGYSRLLVTAAEDTARAAGMNKMEIDIIECRTSLQSFYGKLGYHQTGVGSFPDEPIGGYSLPKVKFNMLLLEKDL</sequence>
<dbReference type="Proteomes" id="UP000241769">
    <property type="component" value="Unassembled WGS sequence"/>
</dbReference>
<dbReference type="AlphaFoldDB" id="A0A2P6N0D9"/>
<protein>
    <submittedName>
        <fullName evidence="3">N-acetyltransferase</fullName>
    </submittedName>
</protein>
<dbReference type="SUPFAM" id="SSF55729">
    <property type="entry name" value="Acyl-CoA N-acyltransferases (Nat)"/>
    <property type="match status" value="1"/>
</dbReference>
<evidence type="ECO:0000313" key="3">
    <source>
        <dbReference type="EMBL" id="PRP77429.1"/>
    </source>
</evidence>
<reference evidence="3 4" key="1">
    <citation type="journal article" date="2018" name="Genome Biol. Evol.">
        <title>Multiple Roots of Fruiting Body Formation in Amoebozoa.</title>
        <authorList>
            <person name="Hillmann F."/>
            <person name="Forbes G."/>
            <person name="Novohradska S."/>
            <person name="Ferling I."/>
            <person name="Riege K."/>
            <person name="Groth M."/>
            <person name="Westermann M."/>
            <person name="Marz M."/>
            <person name="Spaller T."/>
            <person name="Winckler T."/>
            <person name="Schaap P."/>
            <person name="Glockner G."/>
        </authorList>
    </citation>
    <scope>NUCLEOTIDE SEQUENCE [LARGE SCALE GENOMIC DNA]</scope>
    <source>
        <strain evidence="3 4">Jena</strain>
    </source>
</reference>
<keyword evidence="4" id="KW-1185">Reference proteome</keyword>
<dbReference type="PROSITE" id="PS51186">
    <property type="entry name" value="GNAT"/>
    <property type="match status" value="1"/>
</dbReference>
<keyword evidence="1 3" id="KW-0808">Transferase</keyword>
<evidence type="ECO:0000259" key="2">
    <source>
        <dbReference type="PROSITE" id="PS51186"/>
    </source>
</evidence>
<dbReference type="InterPro" id="IPR016181">
    <property type="entry name" value="Acyl_CoA_acyltransferase"/>
</dbReference>
<dbReference type="GO" id="GO:0008080">
    <property type="term" value="F:N-acetyltransferase activity"/>
    <property type="evidence" value="ECO:0007669"/>
    <property type="project" value="InterPro"/>
</dbReference>
<dbReference type="OrthoDB" id="329272at2759"/>
<dbReference type="InterPro" id="IPR050769">
    <property type="entry name" value="NAT_camello-type"/>
</dbReference>
<dbReference type="Gene3D" id="3.40.630.30">
    <property type="match status" value="1"/>
</dbReference>
<dbReference type="Pfam" id="PF00583">
    <property type="entry name" value="Acetyltransf_1"/>
    <property type="match status" value="1"/>
</dbReference>
<dbReference type="InterPro" id="IPR000182">
    <property type="entry name" value="GNAT_dom"/>
</dbReference>
<dbReference type="PANTHER" id="PTHR13947">
    <property type="entry name" value="GNAT FAMILY N-ACETYLTRANSFERASE"/>
    <property type="match status" value="1"/>
</dbReference>
<dbReference type="EMBL" id="MDYQ01000265">
    <property type="protein sequence ID" value="PRP77429.1"/>
    <property type="molecule type" value="Genomic_DNA"/>
</dbReference>